<dbReference type="Pfam" id="PF00364">
    <property type="entry name" value="Biotin_lipoyl"/>
    <property type="match status" value="1"/>
</dbReference>
<name>A0A4Z1CG50_9RHOB</name>
<keyword evidence="4" id="KW-1185">Reference proteome</keyword>
<dbReference type="Gene3D" id="2.40.50.100">
    <property type="match status" value="1"/>
</dbReference>
<dbReference type="PROSITE" id="PS50968">
    <property type="entry name" value="BIOTINYL_LIPOYL"/>
    <property type="match status" value="1"/>
</dbReference>
<proteinExistence type="predicted"/>
<keyword evidence="1" id="KW-0092">Biotin</keyword>
<dbReference type="EMBL" id="SRPG01000096">
    <property type="protein sequence ID" value="TGN59756.1"/>
    <property type="molecule type" value="Genomic_DNA"/>
</dbReference>
<gene>
    <name evidence="3" type="ORF">E4L95_11180</name>
</gene>
<feature type="domain" description="Lipoyl-binding" evidence="2">
    <location>
        <begin position="3"/>
        <end position="77"/>
    </location>
</feature>
<dbReference type="PANTHER" id="PTHR45266">
    <property type="entry name" value="OXALOACETATE DECARBOXYLASE ALPHA CHAIN"/>
    <property type="match status" value="1"/>
</dbReference>
<dbReference type="InterPro" id="IPR011053">
    <property type="entry name" value="Single_hybrid_motif"/>
</dbReference>
<sequence>TEAAPDAAPDTVPAPVAGTLSLWQVADGAEVAAGQVIAIVEAMKMETRVEAPHAGRLTRLAAEGDMLAQDAPLARIDRPK</sequence>
<dbReference type="InterPro" id="IPR050709">
    <property type="entry name" value="Biotin_Carboxyl_Carrier/Decarb"/>
</dbReference>
<dbReference type="PROSITE" id="PS00188">
    <property type="entry name" value="BIOTIN"/>
    <property type="match status" value="1"/>
</dbReference>
<reference evidence="3 4" key="1">
    <citation type="submission" date="2019-03" db="EMBL/GenBank/DDBJ databases">
        <authorList>
            <person name="Li J."/>
        </authorList>
    </citation>
    <scope>NUCLEOTIDE SEQUENCE [LARGE SCALE GENOMIC DNA]</scope>
    <source>
        <strain evidence="3 4">3058</strain>
    </source>
</reference>
<evidence type="ECO:0000313" key="4">
    <source>
        <dbReference type="Proteomes" id="UP000297972"/>
    </source>
</evidence>
<evidence type="ECO:0000259" key="2">
    <source>
        <dbReference type="PROSITE" id="PS50968"/>
    </source>
</evidence>
<accession>A0A4Z1CG50</accession>
<evidence type="ECO:0000313" key="3">
    <source>
        <dbReference type="EMBL" id="TGN59756.1"/>
    </source>
</evidence>
<organism evidence="3 4">
    <name type="scientific">Paracoccus liaowanqingii</name>
    <dbReference type="NCBI Taxonomy" id="2560053"/>
    <lineage>
        <taxon>Bacteria</taxon>
        <taxon>Pseudomonadati</taxon>
        <taxon>Pseudomonadota</taxon>
        <taxon>Alphaproteobacteria</taxon>
        <taxon>Rhodobacterales</taxon>
        <taxon>Paracoccaceae</taxon>
        <taxon>Paracoccus</taxon>
    </lineage>
</organism>
<evidence type="ECO:0000256" key="1">
    <source>
        <dbReference type="ARBA" id="ARBA00023267"/>
    </source>
</evidence>
<dbReference type="Proteomes" id="UP000297972">
    <property type="component" value="Unassembled WGS sequence"/>
</dbReference>
<dbReference type="CDD" id="cd06850">
    <property type="entry name" value="biotinyl_domain"/>
    <property type="match status" value="1"/>
</dbReference>
<comment type="caution">
    <text evidence="3">The sequence shown here is derived from an EMBL/GenBank/DDBJ whole genome shotgun (WGS) entry which is preliminary data.</text>
</comment>
<dbReference type="InterPro" id="IPR001882">
    <property type="entry name" value="Biotin_BS"/>
</dbReference>
<dbReference type="InterPro" id="IPR000089">
    <property type="entry name" value="Biotin_lipoyl"/>
</dbReference>
<dbReference type="SUPFAM" id="SSF51230">
    <property type="entry name" value="Single hybrid motif"/>
    <property type="match status" value="1"/>
</dbReference>
<dbReference type="AlphaFoldDB" id="A0A4Z1CG50"/>
<dbReference type="PANTHER" id="PTHR45266:SF3">
    <property type="entry name" value="OXALOACETATE DECARBOXYLASE ALPHA CHAIN"/>
    <property type="match status" value="1"/>
</dbReference>
<dbReference type="RefSeq" id="WP_135817683.1">
    <property type="nucleotide sequence ID" value="NZ_SRPG01000096.1"/>
</dbReference>
<protein>
    <submittedName>
        <fullName evidence="3">Acetyl-CoA carboxylase biotin carboxyl carrier protein subunit</fullName>
    </submittedName>
</protein>
<dbReference type="OrthoDB" id="9811735at2"/>
<feature type="non-terminal residue" evidence="3">
    <location>
        <position position="1"/>
    </location>
</feature>